<dbReference type="PANTHER" id="PTHR11010">
    <property type="entry name" value="PROTEASE S28 PRO-X CARBOXYPEPTIDASE-RELATED"/>
    <property type="match status" value="1"/>
</dbReference>
<dbReference type="EMBL" id="CP061281">
    <property type="protein sequence ID" value="QNS02463.1"/>
    <property type="molecule type" value="Genomic_DNA"/>
</dbReference>
<dbReference type="InterPro" id="IPR029058">
    <property type="entry name" value="AB_hydrolase_fold"/>
</dbReference>
<accession>A0A7H1B158</accession>
<keyword evidence="2 4" id="KW-0732">Signal</keyword>
<dbReference type="Pfam" id="PF05576">
    <property type="entry name" value="Peptidase_S37"/>
    <property type="match status" value="1"/>
</dbReference>
<dbReference type="Gene3D" id="3.40.50.1820">
    <property type="entry name" value="alpha/beta hydrolase"/>
    <property type="match status" value="1"/>
</dbReference>
<name>A0A7H1B158_9ACTN</name>
<dbReference type="GO" id="GO:0004177">
    <property type="term" value="F:aminopeptidase activity"/>
    <property type="evidence" value="ECO:0007669"/>
    <property type="project" value="UniProtKB-KW"/>
</dbReference>
<keyword evidence="3" id="KW-0378">Hydrolase</keyword>
<proteinExistence type="predicted"/>
<dbReference type="InterPro" id="IPR008761">
    <property type="entry name" value="Peptidase_S37"/>
</dbReference>
<sequence>MRLRTVPTLLLSAALTAGALAATAAPASAADGSFEDRLRAIPGVSVTGVTDKEGFPLYSLSITQPVDHDDPAAGTFQQRFTLWHKSADRPVVFYTGGYGLSSSTREPTALLDANQLSMEHRFFGPSVPAGATPWNKMTVQQEAADEHAVVQAVRPLYEKTSKWLATGGSKGGMTATYHYRFYPRDYDGVVAYVAPNDANNDDDSTYERFFTSVGTQQCRDALAAVQREMLARRDTLLPKFEQTAKDEGYTFTETLGTTDRAYEFAVLDQVWNFWQSGTAADCPTVPDAKTVSDDELYQWSLGHGLSVYEDSTLGANGSGPYYRQAAAQLGWAGLKFKNLQGVRHYPDIYQPNSVLPEGMRTTYDGTVIKGVDKWVRNDSRRMLFVYGQNDPWSAEQFTPSAHDSYKYVVPGSNHGARISALPADQRDAATATIRRWAGK</sequence>
<dbReference type="AlphaFoldDB" id="A0A7H1B158"/>
<feature type="chain" id="PRO_5028865640" evidence="4">
    <location>
        <begin position="30"/>
        <end position="439"/>
    </location>
</feature>
<evidence type="ECO:0000313" key="5">
    <source>
        <dbReference type="EMBL" id="QNS02463.1"/>
    </source>
</evidence>
<organism evidence="5 6">
    <name type="scientific">Streptomyces xanthii</name>
    <dbReference type="NCBI Taxonomy" id="2768069"/>
    <lineage>
        <taxon>Bacteria</taxon>
        <taxon>Bacillati</taxon>
        <taxon>Actinomycetota</taxon>
        <taxon>Actinomycetes</taxon>
        <taxon>Kitasatosporales</taxon>
        <taxon>Streptomycetaceae</taxon>
        <taxon>Streptomyces</taxon>
    </lineage>
</organism>
<protein>
    <submittedName>
        <fullName evidence="5">Aminopeptidase</fullName>
    </submittedName>
</protein>
<dbReference type="RefSeq" id="WP_188335218.1">
    <property type="nucleotide sequence ID" value="NZ_CP061281.1"/>
</dbReference>
<dbReference type="GO" id="GO:0006508">
    <property type="term" value="P:proteolysis"/>
    <property type="evidence" value="ECO:0007669"/>
    <property type="project" value="UniProtKB-KW"/>
</dbReference>
<keyword evidence="5" id="KW-0031">Aminopeptidase</keyword>
<feature type="signal peptide" evidence="4">
    <location>
        <begin position="1"/>
        <end position="29"/>
    </location>
</feature>
<dbReference type="PANTHER" id="PTHR11010:SF38">
    <property type="entry name" value="LYSOSOMAL PRO-X CARBOXYPEPTIDASE"/>
    <property type="match status" value="1"/>
</dbReference>
<dbReference type="KEGG" id="sxn:IAG42_01755"/>
<evidence type="ECO:0000256" key="1">
    <source>
        <dbReference type="ARBA" id="ARBA00022670"/>
    </source>
</evidence>
<reference evidence="5 6" key="1">
    <citation type="submission" date="2020-09" db="EMBL/GenBank/DDBJ databases">
        <title>A novel species.</title>
        <authorList>
            <person name="Gao J."/>
        </authorList>
    </citation>
    <scope>NUCLEOTIDE SEQUENCE [LARGE SCALE GENOMIC DNA]</scope>
    <source>
        <strain evidence="5 6">CRXT-Y-14</strain>
    </source>
</reference>
<evidence type="ECO:0000256" key="3">
    <source>
        <dbReference type="ARBA" id="ARBA00022801"/>
    </source>
</evidence>
<evidence type="ECO:0000256" key="2">
    <source>
        <dbReference type="ARBA" id="ARBA00022729"/>
    </source>
</evidence>
<gene>
    <name evidence="5" type="ORF">IAG42_01755</name>
</gene>
<evidence type="ECO:0000313" key="6">
    <source>
        <dbReference type="Proteomes" id="UP000516428"/>
    </source>
</evidence>
<dbReference type="SUPFAM" id="SSF53474">
    <property type="entry name" value="alpha/beta-Hydrolases"/>
    <property type="match status" value="1"/>
</dbReference>
<keyword evidence="6" id="KW-1185">Reference proteome</keyword>
<dbReference type="Proteomes" id="UP000516428">
    <property type="component" value="Chromosome"/>
</dbReference>
<dbReference type="GO" id="GO:0008239">
    <property type="term" value="F:dipeptidyl-peptidase activity"/>
    <property type="evidence" value="ECO:0007669"/>
    <property type="project" value="TreeGrafter"/>
</dbReference>
<keyword evidence="1" id="KW-0645">Protease</keyword>
<evidence type="ECO:0000256" key="4">
    <source>
        <dbReference type="SAM" id="SignalP"/>
    </source>
</evidence>